<dbReference type="RefSeq" id="WP_193780637.1">
    <property type="nucleotide sequence ID" value="NZ_JADDOJ010000039.1"/>
</dbReference>
<dbReference type="EMBL" id="JADDOJ010000039">
    <property type="protein sequence ID" value="MBE7941095.1"/>
    <property type="molecule type" value="Genomic_DNA"/>
</dbReference>
<proteinExistence type="predicted"/>
<dbReference type="InterPro" id="IPR029016">
    <property type="entry name" value="GAF-like_dom_sf"/>
</dbReference>
<protein>
    <submittedName>
        <fullName evidence="2">GAF domain-containing protein</fullName>
    </submittedName>
</protein>
<dbReference type="Gene3D" id="3.30.450.40">
    <property type="match status" value="1"/>
</dbReference>
<evidence type="ECO:0000313" key="3">
    <source>
        <dbReference type="Proteomes" id="UP000715965"/>
    </source>
</evidence>
<reference evidence="2 3" key="1">
    <citation type="submission" date="2020-10" db="EMBL/GenBank/DDBJ databases">
        <title>Draft genome of Ramlibacter aquaticus LMG 30558.</title>
        <authorList>
            <person name="Props R."/>
        </authorList>
    </citation>
    <scope>NUCLEOTIDE SEQUENCE [LARGE SCALE GENOMIC DNA]</scope>
    <source>
        <strain evidence="2 3">LMG 30558</strain>
    </source>
</reference>
<name>A0ABR9SFG6_9BURK</name>
<gene>
    <name evidence="2" type="ORF">IM725_10995</name>
</gene>
<sequence length="191" mass="20329">MTPSLDPQPGPDRARQVEEAVDAFAAATSGDATHDLFQPLTFLLAQVRQSLGMDVVFVSRFVDQARVFEVVSAEGPLAQRLAPGQADPLVDTYCQRVVDGRLPRLIPDAAASPESVALAITRVLNIGAYLSAPVVLANGQVFGTVCCISHRSRPDLREEDARALSEVARAVAGCVERGGTLRFGSWTGSAR</sequence>
<organism evidence="2 3">
    <name type="scientific">Ramlibacter aquaticus</name>
    <dbReference type="NCBI Taxonomy" id="2780094"/>
    <lineage>
        <taxon>Bacteria</taxon>
        <taxon>Pseudomonadati</taxon>
        <taxon>Pseudomonadota</taxon>
        <taxon>Betaproteobacteria</taxon>
        <taxon>Burkholderiales</taxon>
        <taxon>Comamonadaceae</taxon>
        <taxon>Ramlibacter</taxon>
    </lineage>
</organism>
<keyword evidence="3" id="KW-1185">Reference proteome</keyword>
<dbReference type="SMART" id="SM00065">
    <property type="entry name" value="GAF"/>
    <property type="match status" value="1"/>
</dbReference>
<dbReference type="InterPro" id="IPR003018">
    <property type="entry name" value="GAF"/>
</dbReference>
<dbReference type="SUPFAM" id="SSF55781">
    <property type="entry name" value="GAF domain-like"/>
    <property type="match status" value="1"/>
</dbReference>
<accession>A0ABR9SFG6</accession>
<comment type="caution">
    <text evidence="2">The sequence shown here is derived from an EMBL/GenBank/DDBJ whole genome shotgun (WGS) entry which is preliminary data.</text>
</comment>
<evidence type="ECO:0000313" key="2">
    <source>
        <dbReference type="EMBL" id="MBE7941095.1"/>
    </source>
</evidence>
<feature type="domain" description="GAF" evidence="1">
    <location>
        <begin position="35"/>
        <end position="185"/>
    </location>
</feature>
<dbReference type="Proteomes" id="UP000715965">
    <property type="component" value="Unassembled WGS sequence"/>
</dbReference>
<dbReference type="PANTHER" id="PTHR43102:SF2">
    <property type="entry name" value="GAF DOMAIN-CONTAINING PROTEIN"/>
    <property type="match status" value="1"/>
</dbReference>
<dbReference type="PANTHER" id="PTHR43102">
    <property type="entry name" value="SLR1143 PROTEIN"/>
    <property type="match status" value="1"/>
</dbReference>
<evidence type="ECO:0000259" key="1">
    <source>
        <dbReference type="SMART" id="SM00065"/>
    </source>
</evidence>
<dbReference type="Pfam" id="PF01590">
    <property type="entry name" value="GAF"/>
    <property type="match status" value="1"/>
</dbReference>